<name>E0PGC1_STREI</name>
<keyword evidence="2" id="KW-1185">Reference proteome</keyword>
<comment type="caution">
    <text evidence="1">The sequence shown here is derived from an EMBL/GenBank/DDBJ whole genome shotgun (WGS) entry which is preliminary data.</text>
</comment>
<dbReference type="HOGENOM" id="CLU_3317639_0_0_9"/>
<accession>E0PGC1</accession>
<gene>
    <name evidence="1" type="ORF">HMPREF9319_1894</name>
</gene>
<evidence type="ECO:0000313" key="2">
    <source>
        <dbReference type="Proteomes" id="UP000004290"/>
    </source>
</evidence>
<dbReference type="AlphaFoldDB" id="E0PGC1"/>
<reference evidence="1 2" key="1">
    <citation type="submission" date="2010-07" db="EMBL/GenBank/DDBJ databases">
        <authorList>
            <person name="Muzny D."/>
            <person name="Qin X."/>
            <person name="Deng J."/>
            <person name="Jiang H."/>
            <person name="Liu Y."/>
            <person name="Qu J."/>
            <person name="Song X.-Z."/>
            <person name="Zhang L."/>
            <person name="Thornton R."/>
            <person name="Coyle M."/>
            <person name="Francisco L."/>
            <person name="Jackson L."/>
            <person name="Javaid M."/>
            <person name="Korchina V."/>
            <person name="Kovar C."/>
            <person name="Mata R."/>
            <person name="Mathew T."/>
            <person name="Ngo R."/>
            <person name="Nguyen L."/>
            <person name="Nguyen N."/>
            <person name="Okwuonu G."/>
            <person name="Ongeri F."/>
            <person name="Pham C."/>
            <person name="Simmons D."/>
            <person name="Wilczek-Boney K."/>
            <person name="Hale W."/>
            <person name="Jakkamsetti A."/>
            <person name="Pham P."/>
            <person name="Ruth R."/>
            <person name="San Lucas F."/>
            <person name="Warren J."/>
            <person name="Zhang J."/>
            <person name="Zhao Z."/>
            <person name="Zhou C."/>
            <person name="Zhu D."/>
            <person name="Lee S."/>
            <person name="Bess C."/>
            <person name="Blankenburg K."/>
            <person name="Forbes L."/>
            <person name="Fu Q."/>
            <person name="Gubbala S."/>
            <person name="Hirani K."/>
            <person name="Jayaseelan J.C."/>
            <person name="Lara F."/>
            <person name="Munidasa M."/>
            <person name="Palculict T."/>
            <person name="Patil S."/>
            <person name="Pu L.-L."/>
            <person name="Saada N."/>
            <person name="Tang L."/>
            <person name="Weissenberger G."/>
            <person name="Zhu Y."/>
            <person name="Hemphill L."/>
            <person name="Shang Y."/>
            <person name="Youmans B."/>
            <person name="Ayvaz T."/>
            <person name="Ross M."/>
            <person name="Santibanez J."/>
            <person name="Aqrawi P."/>
            <person name="Gross S."/>
            <person name="Joshi V."/>
            <person name="Fowler G."/>
            <person name="Nazareth L."/>
            <person name="Reid J."/>
            <person name="Worley K."/>
            <person name="Petrosino J."/>
            <person name="Highlander S."/>
            <person name="Gibbs R."/>
        </authorList>
    </citation>
    <scope>NUCLEOTIDE SEQUENCE [LARGE SCALE GENOMIC DNA]</scope>
    <source>
        <strain evidence="1 2">ATCC 700338</strain>
    </source>
</reference>
<sequence>MAQAVLRVRQAMMTMISTENFHQASDKRGQGAPSETLFL</sequence>
<organism evidence="1 2">
    <name type="scientific">Streptococcus equinus ATCC 700338</name>
    <dbReference type="NCBI Taxonomy" id="864569"/>
    <lineage>
        <taxon>Bacteria</taxon>
        <taxon>Bacillati</taxon>
        <taxon>Bacillota</taxon>
        <taxon>Bacilli</taxon>
        <taxon>Lactobacillales</taxon>
        <taxon>Streptococcaceae</taxon>
        <taxon>Streptococcus</taxon>
    </lineage>
</organism>
<protein>
    <submittedName>
        <fullName evidence="1">Uncharacterized protein</fullName>
    </submittedName>
</protein>
<proteinExistence type="predicted"/>
<evidence type="ECO:0000313" key="1">
    <source>
        <dbReference type="EMBL" id="EFM26573.1"/>
    </source>
</evidence>
<dbReference type="Proteomes" id="UP000004290">
    <property type="component" value="Unassembled WGS sequence"/>
</dbReference>
<dbReference type="EMBL" id="AEEL01000027">
    <property type="protein sequence ID" value="EFM26573.1"/>
    <property type="molecule type" value="Genomic_DNA"/>
</dbReference>